<keyword evidence="2" id="KW-1185">Reference proteome</keyword>
<dbReference type="Proteomes" id="UP001185069">
    <property type="component" value="Unassembled WGS sequence"/>
</dbReference>
<dbReference type="RefSeq" id="WP_309796783.1">
    <property type="nucleotide sequence ID" value="NZ_BAAAHY010000006.1"/>
</dbReference>
<organism evidence="1 2">
    <name type="scientific">Arthrobacter russicus</name>
    <dbReference type="NCBI Taxonomy" id="172040"/>
    <lineage>
        <taxon>Bacteria</taxon>
        <taxon>Bacillati</taxon>
        <taxon>Actinomycetota</taxon>
        <taxon>Actinomycetes</taxon>
        <taxon>Micrococcales</taxon>
        <taxon>Micrococcaceae</taxon>
        <taxon>Arthrobacter</taxon>
    </lineage>
</organism>
<proteinExistence type="predicted"/>
<name>A0ABU1J9P5_9MICC</name>
<gene>
    <name evidence="1" type="ORF">JOE69_001112</name>
</gene>
<reference evidence="1 2" key="1">
    <citation type="submission" date="2023-07" db="EMBL/GenBank/DDBJ databases">
        <title>Sequencing the genomes of 1000 actinobacteria strains.</title>
        <authorList>
            <person name="Klenk H.-P."/>
        </authorList>
    </citation>
    <scope>NUCLEOTIDE SEQUENCE [LARGE SCALE GENOMIC DNA]</scope>
    <source>
        <strain evidence="1 2">DSM 14555</strain>
    </source>
</reference>
<evidence type="ECO:0000313" key="1">
    <source>
        <dbReference type="EMBL" id="MDR6268874.1"/>
    </source>
</evidence>
<comment type="caution">
    <text evidence="1">The sequence shown here is derived from an EMBL/GenBank/DDBJ whole genome shotgun (WGS) entry which is preliminary data.</text>
</comment>
<evidence type="ECO:0000313" key="2">
    <source>
        <dbReference type="Proteomes" id="UP001185069"/>
    </source>
</evidence>
<dbReference type="EMBL" id="JAVDQF010000001">
    <property type="protein sequence ID" value="MDR6268874.1"/>
    <property type="molecule type" value="Genomic_DNA"/>
</dbReference>
<protein>
    <recommendedName>
        <fullName evidence="3">IrrE N-terminal-like domain-containing protein</fullName>
    </recommendedName>
</protein>
<sequence>MFHPWRELRKKPEITVNWTELNYTNGITDGHSTIWLDSRLLQVERRCVLAHEMIHIERGHTECQKTAAEIGVRVEAARRLIAMEDLLRCKQWARSVWELADELWVTPEVLADRIGYLTVAESAELDSTDEDASA</sequence>
<accession>A0ABU1J9P5</accession>
<evidence type="ECO:0008006" key="3">
    <source>
        <dbReference type="Google" id="ProtNLM"/>
    </source>
</evidence>